<dbReference type="InterPro" id="IPR046867">
    <property type="entry name" value="AldOxase/xan_DH_MoCoBD2"/>
</dbReference>
<dbReference type="Gene3D" id="3.30.365.10">
    <property type="entry name" value="Aldehyde oxidase/xanthine dehydrogenase, molybdopterin binding domain"/>
    <property type="match status" value="4"/>
</dbReference>
<dbReference type="GO" id="GO:0016491">
    <property type="term" value="F:oxidoreductase activity"/>
    <property type="evidence" value="ECO:0007669"/>
    <property type="project" value="UniProtKB-KW"/>
</dbReference>
<evidence type="ECO:0000313" key="5">
    <source>
        <dbReference type="EMBL" id="ACU54491.1"/>
    </source>
</evidence>
<keyword evidence="6" id="KW-1185">Reference proteome</keyword>
<evidence type="ECO:0000256" key="1">
    <source>
        <dbReference type="ARBA" id="ARBA00022505"/>
    </source>
</evidence>
<evidence type="ECO:0000256" key="2">
    <source>
        <dbReference type="ARBA" id="ARBA00023002"/>
    </source>
</evidence>
<comment type="cofactor">
    <cofactor evidence="3">
        <name>Mo-molybdopterin cytosine dinucleotide</name>
        <dbReference type="ChEBI" id="CHEBI:71308"/>
    </cofactor>
</comment>
<dbReference type="InterPro" id="IPR016208">
    <property type="entry name" value="Ald_Oxase/xanthine_DH-like"/>
</dbReference>
<dbReference type="SMART" id="SM01008">
    <property type="entry name" value="Ald_Xan_dh_C"/>
    <property type="match status" value="1"/>
</dbReference>
<dbReference type="InterPro" id="IPR036856">
    <property type="entry name" value="Ald_Oxase/Xan_DH_a/b_sf"/>
</dbReference>
<dbReference type="PANTHER" id="PTHR11908:SF132">
    <property type="entry name" value="ALDEHYDE OXIDASE 1-RELATED"/>
    <property type="match status" value="1"/>
</dbReference>
<dbReference type="InterPro" id="IPR000674">
    <property type="entry name" value="Ald_Oxase/Xan_DH_a/b"/>
</dbReference>
<organism evidence="5 6">
    <name type="scientific">Acidimicrobium ferrooxidans (strain DSM 10331 / JCM 15462 / NBRC 103882 / ICP)</name>
    <dbReference type="NCBI Taxonomy" id="525909"/>
    <lineage>
        <taxon>Bacteria</taxon>
        <taxon>Bacillati</taxon>
        <taxon>Actinomycetota</taxon>
        <taxon>Acidimicrobiia</taxon>
        <taxon>Acidimicrobiales</taxon>
        <taxon>Acidimicrobiaceae</taxon>
        <taxon>Acidimicrobium</taxon>
    </lineage>
</organism>
<dbReference type="EMBL" id="CP001631">
    <property type="protein sequence ID" value="ACU54491.1"/>
    <property type="molecule type" value="Genomic_DNA"/>
</dbReference>
<dbReference type="Pfam" id="PF01315">
    <property type="entry name" value="Ald_Xan_dh_C"/>
    <property type="match status" value="1"/>
</dbReference>
<proteinExistence type="predicted"/>
<gene>
    <name evidence="5" type="ordered locus">Afer_1569</name>
</gene>
<dbReference type="STRING" id="525909.Afer_1569"/>
<dbReference type="Pfam" id="PF02738">
    <property type="entry name" value="MoCoBD_1"/>
    <property type="match status" value="1"/>
</dbReference>
<evidence type="ECO:0000259" key="4">
    <source>
        <dbReference type="SMART" id="SM01008"/>
    </source>
</evidence>
<keyword evidence="2 5" id="KW-0560">Oxidoreductase</keyword>
<dbReference type="InterPro" id="IPR008274">
    <property type="entry name" value="AldOxase/xan_DH_MoCoBD1"/>
</dbReference>
<dbReference type="AlphaFoldDB" id="C7M0I3"/>
<dbReference type="KEGG" id="afo:Afer_1569"/>
<evidence type="ECO:0000256" key="3">
    <source>
        <dbReference type="ARBA" id="ARBA00053029"/>
    </source>
</evidence>
<dbReference type="Proteomes" id="UP000000771">
    <property type="component" value="Chromosome"/>
</dbReference>
<reference evidence="5 6" key="1">
    <citation type="journal article" date="2009" name="Stand. Genomic Sci.">
        <title>Complete genome sequence of Acidimicrobium ferrooxidans type strain (ICP).</title>
        <authorList>
            <person name="Clum A."/>
            <person name="Nolan M."/>
            <person name="Lang E."/>
            <person name="Glavina Del Rio T."/>
            <person name="Tice H."/>
            <person name="Copeland A."/>
            <person name="Cheng J.F."/>
            <person name="Lucas S."/>
            <person name="Chen F."/>
            <person name="Bruce D."/>
            <person name="Goodwin L."/>
            <person name="Pitluck S."/>
            <person name="Ivanova N."/>
            <person name="Mavrommatis K."/>
            <person name="Mikhailova N."/>
            <person name="Pati A."/>
            <person name="Chen A."/>
            <person name="Palaniappan K."/>
            <person name="Goker M."/>
            <person name="Spring S."/>
            <person name="Land M."/>
            <person name="Hauser L."/>
            <person name="Chang Y.J."/>
            <person name="Jeffries C.C."/>
            <person name="Chain P."/>
            <person name="Bristow J."/>
            <person name="Eisen J.A."/>
            <person name="Markowitz V."/>
            <person name="Hugenholtz P."/>
            <person name="Kyrpides N.C."/>
            <person name="Klenk H.P."/>
            <person name="Lapidus A."/>
        </authorList>
    </citation>
    <scope>NUCLEOTIDE SEQUENCE [LARGE SCALE GENOMIC DNA]</scope>
    <source>
        <strain evidence="6">DSM 10331 / JCM 15462 / NBRC 103882 / ICP</strain>
    </source>
</reference>
<evidence type="ECO:0000313" key="6">
    <source>
        <dbReference type="Proteomes" id="UP000000771"/>
    </source>
</evidence>
<dbReference type="HOGENOM" id="CLU_001681_2_0_11"/>
<name>C7M0I3_ACIFD</name>
<dbReference type="PANTHER" id="PTHR11908">
    <property type="entry name" value="XANTHINE DEHYDROGENASE"/>
    <property type="match status" value="1"/>
</dbReference>
<dbReference type="OrthoDB" id="9758509at2"/>
<sequence>MTTTMEPQATGGVIGQRVLRKEDPRLLTGQARFTDDLVVPGALWAVLVRSPIAHGRITSVSTTEAAAMPGVRAVLTGADLASEWAAPMPCAWPVTPDMVNPAHYPLAIDAVHYQGEPVAVVVAETRQQAVDAAAAVELDFAELDPVLDLEAAAAGGPRAHEDLASNVSFVWSLKPDEEAVERAFREAAVTVSERYVQQRLIPSAMEPRGVVVVPSPVDGSFTVYSATQIPHILKLMLALTMGVPEHHVRVVAPAVGGGFGSKLDVYSEELVCFVLARRLGVPVRWTEERGENTVATIQGRGQVQYIELAATAEGRVTAIRVRLLADMGAYLQLVTPGVPLLGAFLYHGVYDVPAYSFECTGLFTNKTPTDAYRGAGRPEATYAIERAMDALARELDLDPAELRRRNFIKAEQFPYSSAPGLVFDSGNYHDNLAKALALARYDELRLEQTRRRAAGERRLLGIGVSCYVEMCGLAPSRVLASLSYGAGGWEAATVRILPTGKVQVVTGTAPHGQGHETSWSQIVADRLGIDVADVDVLHSDTAIAPLGMDTYGSRSLSVGGTAVYLATERVLEKAKRIAAHQLEAAEEDLEFAQGTFRVKGSPTKELPLGAIAFEAFTAHNLPDGTEPNLEAQVTWDPPNFTFPFGTHIAVVEVDEETGRVDLVSYIAVDDCGNQVNPMIVEGQLHGGIVQGVAQALWEEAVYDEAGTLVTASLADYLVPSAAEVPSFTMGSTVTPSPTNPLGVKGVGEAGTIGSAPAVINAVVDALAPLGVRDVPMPATPERVWRLIADATAHRA</sequence>
<dbReference type="GO" id="GO:0005506">
    <property type="term" value="F:iron ion binding"/>
    <property type="evidence" value="ECO:0007669"/>
    <property type="project" value="InterPro"/>
</dbReference>
<feature type="domain" description="Aldehyde oxidase/xanthine dehydrogenase a/b hammerhead" evidence="4">
    <location>
        <begin position="28"/>
        <end position="144"/>
    </location>
</feature>
<keyword evidence="1" id="KW-0500">Molybdenum</keyword>
<accession>C7M0I3</accession>
<dbReference type="eggNOG" id="COG1529">
    <property type="taxonomic scope" value="Bacteria"/>
</dbReference>
<dbReference type="SUPFAM" id="SSF56003">
    <property type="entry name" value="Molybdenum cofactor-binding domain"/>
    <property type="match status" value="1"/>
</dbReference>
<dbReference type="FunFam" id="3.30.365.10:FF:000001">
    <property type="entry name" value="Xanthine dehydrogenase oxidase"/>
    <property type="match status" value="1"/>
</dbReference>
<dbReference type="RefSeq" id="WP_015798970.1">
    <property type="nucleotide sequence ID" value="NC_013124.1"/>
</dbReference>
<protein>
    <submittedName>
        <fullName evidence="5">Carbon-monoxide dehydrogenase (Acceptor)</fullName>
        <ecNumber evidence="5">1.2.99.2</ecNumber>
    </submittedName>
</protein>
<dbReference type="Gene3D" id="3.90.1170.50">
    <property type="entry name" value="Aldehyde oxidase/xanthine dehydrogenase, a/b hammerhead"/>
    <property type="match status" value="1"/>
</dbReference>
<dbReference type="SUPFAM" id="SSF54665">
    <property type="entry name" value="CO dehydrogenase molybdoprotein N-domain-like"/>
    <property type="match status" value="1"/>
</dbReference>
<dbReference type="Pfam" id="PF20256">
    <property type="entry name" value="MoCoBD_2"/>
    <property type="match status" value="1"/>
</dbReference>
<dbReference type="EC" id="1.2.99.2" evidence="5"/>
<dbReference type="InterPro" id="IPR037165">
    <property type="entry name" value="AldOxase/xan_DH_Mopterin-bd_sf"/>
</dbReference>